<evidence type="ECO:0000313" key="4">
    <source>
        <dbReference type="EMBL" id="OBR38971.1"/>
    </source>
</evidence>
<dbReference type="InterPro" id="IPR018247">
    <property type="entry name" value="EF_Hand_1_Ca_BS"/>
</dbReference>
<dbReference type="GO" id="GO:0005509">
    <property type="term" value="F:calcium ion binding"/>
    <property type="evidence" value="ECO:0007669"/>
    <property type="project" value="InterPro"/>
</dbReference>
<feature type="domain" description="EF-hand" evidence="3">
    <location>
        <begin position="56"/>
        <end position="91"/>
    </location>
</feature>
<comment type="caution">
    <text evidence="4">The sequence shown here is derived from an EMBL/GenBank/DDBJ whole genome shotgun (WGS) entry which is preliminary data.</text>
</comment>
<dbReference type="STRING" id="1836467.BTR34_17550"/>
<name>A0A1B7Z8C5_9FLAO</name>
<keyword evidence="2" id="KW-0732">Signal</keyword>
<evidence type="ECO:0000256" key="1">
    <source>
        <dbReference type="SAM" id="MobiDB-lite"/>
    </source>
</evidence>
<dbReference type="RefSeq" id="WP_068484792.1">
    <property type="nucleotide sequence ID" value="NZ_CP018760.1"/>
</dbReference>
<dbReference type="EMBL" id="LZFP01000012">
    <property type="protein sequence ID" value="OBR38971.1"/>
    <property type="molecule type" value="Genomic_DNA"/>
</dbReference>
<dbReference type="PROSITE" id="PS50222">
    <property type="entry name" value="EF_HAND_2"/>
    <property type="match status" value="1"/>
</dbReference>
<dbReference type="PROSITE" id="PS00018">
    <property type="entry name" value="EF_HAND_1"/>
    <property type="match status" value="1"/>
</dbReference>
<dbReference type="Gene3D" id="1.10.238.10">
    <property type="entry name" value="EF-hand"/>
    <property type="match status" value="1"/>
</dbReference>
<dbReference type="AlphaFoldDB" id="A0A1B7Z8C5"/>
<keyword evidence="5" id="KW-1185">Reference proteome</keyword>
<dbReference type="SUPFAM" id="SSF47473">
    <property type="entry name" value="EF-hand"/>
    <property type="match status" value="1"/>
</dbReference>
<dbReference type="KEGG" id="mart:BTR34_17550"/>
<gene>
    <name evidence="4" type="ORF">A9200_04725</name>
</gene>
<organism evidence="4 5">
    <name type="scientific">Maribacter hydrothermalis</name>
    <dbReference type="NCBI Taxonomy" id="1836467"/>
    <lineage>
        <taxon>Bacteria</taxon>
        <taxon>Pseudomonadati</taxon>
        <taxon>Bacteroidota</taxon>
        <taxon>Flavobacteriia</taxon>
        <taxon>Flavobacteriales</taxon>
        <taxon>Flavobacteriaceae</taxon>
        <taxon>Maribacter</taxon>
    </lineage>
</organism>
<feature type="chain" id="PRO_5008602362" description="EF-hand domain-containing protein" evidence="2">
    <location>
        <begin position="26"/>
        <end position="93"/>
    </location>
</feature>
<feature type="signal peptide" evidence="2">
    <location>
        <begin position="1"/>
        <end position="25"/>
    </location>
</feature>
<feature type="compositionally biased region" description="Acidic residues" evidence="1">
    <location>
        <begin position="69"/>
        <end position="82"/>
    </location>
</feature>
<feature type="compositionally biased region" description="Basic and acidic residues" evidence="1">
    <location>
        <begin position="48"/>
        <end position="65"/>
    </location>
</feature>
<reference evidence="5" key="1">
    <citation type="submission" date="2016-06" db="EMBL/GenBank/DDBJ databases">
        <authorList>
            <person name="Zhan P."/>
        </authorList>
    </citation>
    <scope>NUCLEOTIDE SEQUENCE [LARGE SCALE GENOMIC DNA]</scope>
    <source>
        <strain evidence="5">T28</strain>
    </source>
</reference>
<evidence type="ECO:0000256" key="2">
    <source>
        <dbReference type="SAM" id="SignalP"/>
    </source>
</evidence>
<evidence type="ECO:0000313" key="5">
    <source>
        <dbReference type="Proteomes" id="UP000092164"/>
    </source>
</evidence>
<dbReference type="Pfam" id="PF13202">
    <property type="entry name" value="EF-hand_5"/>
    <property type="match status" value="2"/>
</dbReference>
<dbReference type="Proteomes" id="UP000092164">
    <property type="component" value="Unassembled WGS sequence"/>
</dbReference>
<dbReference type="OrthoDB" id="1145220at2"/>
<dbReference type="InterPro" id="IPR002048">
    <property type="entry name" value="EF_hand_dom"/>
</dbReference>
<proteinExistence type="predicted"/>
<feature type="region of interest" description="Disordered" evidence="1">
    <location>
        <begin position="48"/>
        <end position="93"/>
    </location>
</feature>
<protein>
    <recommendedName>
        <fullName evidence="3">EF-hand domain-containing protein</fullName>
    </recommendedName>
</protein>
<accession>A0A1B7Z8C5</accession>
<evidence type="ECO:0000259" key="3">
    <source>
        <dbReference type="PROSITE" id="PS50222"/>
    </source>
</evidence>
<sequence length="93" mass="10477">MKRITLKTGLLFAMMVAFGTIAVNAQSKGERKEPPTYAKLIKEMDKDEDGLLSKEEVKGPLKENFSEIDTNEDGYISEEEFDNAPKPKGRPRN</sequence>
<dbReference type="InterPro" id="IPR011992">
    <property type="entry name" value="EF-hand-dom_pair"/>
</dbReference>